<dbReference type="Proteomes" id="UP000596437">
    <property type="component" value="Chromosome"/>
</dbReference>
<accession>A0A7R8MKS8</accession>
<dbReference type="EMBL" id="LR881107">
    <property type="protein sequence ID" value="CAD5239566.1"/>
    <property type="molecule type" value="Genomic_DNA"/>
</dbReference>
<keyword evidence="2" id="KW-1185">Reference proteome</keyword>
<protein>
    <submittedName>
        <fullName evidence="1">Uncharacterized protein</fullName>
    </submittedName>
</protein>
<reference evidence="1 2" key="1">
    <citation type="submission" date="2020-09" db="EMBL/GenBank/DDBJ databases">
        <authorList>
            <person name="Jameson E."/>
        </authorList>
    </citation>
    <scope>NUCLEOTIDE SEQUENCE [LARGE SCALE GENOMIC DNA]</scope>
</reference>
<organism evidence="1 2">
    <name type="scientific">Klebsiella phage vB_KppS-Samwise</name>
    <dbReference type="NCBI Taxonomy" id="2762815"/>
    <lineage>
        <taxon>Viruses</taxon>
        <taxon>Duplodnaviria</taxon>
        <taxon>Heunggongvirae</taxon>
        <taxon>Uroviricota</taxon>
        <taxon>Caudoviricetes</taxon>
        <taxon>Drexlerviridae</taxon>
        <taxon>Tempevirinae</taxon>
        <taxon>Henuseptimavirus</taxon>
        <taxon>Henuseptimavirus samwise</taxon>
    </lineage>
</organism>
<evidence type="ECO:0000313" key="2">
    <source>
        <dbReference type="Proteomes" id="UP000596437"/>
    </source>
</evidence>
<proteinExistence type="predicted"/>
<name>A0A7R8MKS8_9CAUD</name>
<sequence length="44" mass="4655">MMKKLLEMFSPRDAMEVVLLAAIACGVLGLVLQVIALALALIGK</sequence>
<gene>
    <name evidence="1" type="ORF">JLDGIFFK_00031</name>
</gene>
<evidence type="ECO:0000313" key="1">
    <source>
        <dbReference type="EMBL" id="CAD5239566.1"/>
    </source>
</evidence>